<dbReference type="EMBL" id="JAUKPO010000034">
    <property type="protein sequence ID" value="MDO1450687.1"/>
    <property type="molecule type" value="Genomic_DNA"/>
</dbReference>
<proteinExistence type="predicted"/>
<reference evidence="1" key="1">
    <citation type="submission" date="2023-07" db="EMBL/GenBank/DDBJ databases">
        <title>The genome sequence of Rhodocytophaga aerolata KACC 12507.</title>
        <authorList>
            <person name="Zhang X."/>
        </authorList>
    </citation>
    <scope>NUCLEOTIDE SEQUENCE</scope>
    <source>
        <strain evidence="1">KACC 12507</strain>
    </source>
</reference>
<comment type="caution">
    <text evidence="1">The sequence shown here is derived from an EMBL/GenBank/DDBJ whole genome shotgun (WGS) entry which is preliminary data.</text>
</comment>
<name>A0ABT8RJ11_9BACT</name>
<keyword evidence="2" id="KW-1185">Reference proteome</keyword>
<dbReference type="Proteomes" id="UP001168528">
    <property type="component" value="Unassembled WGS sequence"/>
</dbReference>
<accession>A0ABT8RJ11</accession>
<organism evidence="1 2">
    <name type="scientific">Rhodocytophaga aerolata</name>
    <dbReference type="NCBI Taxonomy" id="455078"/>
    <lineage>
        <taxon>Bacteria</taxon>
        <taxon>Pseudomonadati</taxon>
        <taxon>Bacteroidota</taxon>
        <taxon>Cytophagia</taxon>
        <taxon>Cytophagales</taxon>
        <taxon>Rhodocytophagaceae</taxon>
        <taxon>Rhodocytophaga</taxon>
    </lineage>
</organism>
<protein>
    <submittedName>
        <fullName evidence="1">Uncharacterized protein</fullName>
    </submittedName>
</protein>
<evidence type="ECO:0000313" key="2">
    <source>
        <dbReference type="Proteomes" id="UP001168528"/>
    </source>
</evidence>
<sequence>MQRIKQALVANGFGMPANIQELKLYSHEKHLSIELFNHSDNQNVKANTQYKG</sequence>
<evidence type="ECO:0000313" key="1">
    <source>
        <dbReference type="EMBL" id="MDO1450687.1"/>
    </source>
</evidence>
<dbReference type="RefSeq" id="WP_302041488.1">
    <property type="nucleotide sequence ID" value="NZ_JAUKPO010000034.1"/>
</dbReference>
<gene>
    <name evidence="1" type="ORF">Q0590_30720</name>
</gene>